<evidence type="ECO:0000256" key="1">
    <source>
        <dbReference type="SAM" id="Phobius"/>
    </source>
</evidence>
<protein>
    <submittedName>
        <fullName evidence="3">Uncharacterized protein</fullName>
    </submittedName>
</protein>
<reference evidence="4 5" key="1">
    <citation type="submission" date="2017-07" db="EMBL/GenBank/DDBJ databases">
        <title>Leptospira spp. isolated from tropical soils.</title>
        <authorList>
            <person name="Thibeaux R."/>
            <person name="Iraola G."/>
            <person name="Ferres I."/>
            <person name="Bierque E."/>
            <person name="Girault D."/>
            <person name="Soupe-Gilbert M.-E."/>
            <person name="Picardeau M."/>
            <person name="Goarant C."/>
        </authorList>
    </citation>
    <scope>NUCLEOTIDE SEQUENCE [LARGE SCALE GENOMIC DNA]</scope>
    <source>
        <strain evidence="3 5">FH1-B-B1</strain>
        <strain evidence="2 4">FH1-B-C1</strain>
    </source>
</reference>
<feature type="transmembrane region" description="Helical" evidence="1">
    <location>
        <begin position="47"/>
        <end position="66"/>
    </location>
</feature>
<accession>A0A2M9ZNC8</accession>
<name>A0A2M9ZNC8_9LEPT</name>
<keyword evidence="1" id="KW-0812">Transmembrane</keyword>
<keyword evidence="4" id="KW-1185">Reference proteome</keyword>
<feature type="transmembrane region" description="Helical" evidence="1">
    <location>
        <begin position="75"/>
        <end position="94"/>
    </location>
</feature>
<evidence type="ECO:0000313" key="2">
    <source>
        <dbReference type="EMBL" id="PJZ68890.1"/>
    </source>
</evidence>
<feature type="transmembrane region" description="Helical" evidence="1">
    <location>
        <begin position="244"/>
        <end position="264"/>
    </location>
</feature>
<dbReference type="AlphaFoldDB" id="A0A2M9ZNC8"/>
<feature type="transmembrane region" description="Helical" evidence="1">
    <location>
        <begin position="21"/>
        <end position="41"/>
    </location>
</feature>
<dbReference type="OrthoDB" id="320588at2"/>
<keyword evidence="1" id="KW-0472">Membrane</keyword>
<evidence type="ECO:0000313" key="4">
    <source>
        <dbReference type="Proteomes" id="UP000231962"/>
    </source>
</evidence>
<evidence type="ECO:0000313" key="3">
    <source>
        <dbReference type="EMBL" id="PJZ73491.1"/>
    </source>
</evidence>
<organism evidence="3 5">
    <name type="scientific">Leptospira perolatii</name>
    <dbReference type="NCBI Taxonomy" id="2023191"/>
    <lineage>
        <taxon>Bacteria</taxon>
        <taxon>Pseudomonadati</taxon>
        <taxon>Spirochaetota</taxon>
        <taxon>Spirochaetia</taxon>
        <taxon>Leptospirales</taxon>
        <taxon>Leptospiraceae</taxon>
        <taxon>Leptospira</taxon>
    </lineage>
</organism>
<evidence type="ECO:0000313" key="5">
    <source>
        <dbReference type="Proteomes" id="UP000231990"/>
    </source>
</evidence>
<dbReference type="RefSeq" id="WP_100714581.1">
    <property type="nucleotide sequence ID" value="NZ_NPDY01000014.1"/>
</dbReference>
<dbReference type="Proteomes" id="UP000231990">
    <property type="component" value="Unassembled WGS sequence"/>
</dbReference>
<dbReference type="EMBL" id="NPDY01000014">
    <property type="protein sequence ID" value="PJZ68890.1"/>
    <property type="molecule type" value="Genomic_DNA"/>
</dbReference>
<sequence>MIFGLVKTGDRMYPNRQDPSWKVLGLGLLFVNGMAALFLPVGLFGTLFEIIFLLIILFLPSLYITIKLTKRFGNILLLAMFLGFVSGPLSALYLSKSLSYAFGIRYYEAKNPDSLREDSSARIVHFQSAKFLTNYLYTRTATIRFRATDSREIFFHIIPWVKEDWEEGDAIYTWAVCTSYSQDECDWKLGDPRTGEMYPRSELYKYYLEVIEGAVESLHLNAKFPPRLMVPISDPRDRFLRTGLYGGLGLLVINYLWIIGVIILKRGRKE</sequence>
<keyword evidence="1" id="KW-1133">Transmembrane helix</keyword>
<dbReference type="Proteomes" id="UP000231962">
    <property type="component" value="Unassembled WGS sequence"/>
</dbReference>
<proteinExistence type="predicted"/>
<gene>
    <name evidence="2" type="ORF">CH360_13480</name>
    <name evidence="3" type="ORF">CH373_08235</name>
</gene>
<dbReference type="EMBL" id="NPDZ01000004">
    <property type="protein sequence ID" value="PJZ73491.1"/>
    <property type="molecule type" value="Genomic_DNA"/>
</dbReference>
<comment type="caution">
    <text evidence="3">The sequence shown here is derived from an EMBL/GenBank/DDBJ whole genome shotgun (WGS) entry which is preliminary data.</text>
</comment>